<comment type="caution">
    <text evidence="1">The sequence shown here is derived from an EMBL/GenBank/DDBJ whole genome shotgun (WGS) entry which is preliminary data.</text>
</comment>
<gene>
    <name evidence="1" type="ORF">O0554_02845</name>
</gene>
<evidence type="ECO:0000313" key="1">
    <source>
        <dbReference type="EMBL" id="MCZ0805859.1"/>
    </source>
</evidence>
<proteinExistence type="predicted"/>
<protein>
    <submittedName>
        <fullName evidence="1">Uncharacterized protein</fullName>
    </submittedName>
</protein>
<dbReference type="RefSeq" id="WP_258432838.1">
    <property type="nucleotide sequence ID" value="NZ_JANSGW010000003.1"/>
</dbReference>
<dbReference type="Proteomes" id="UP001077662">
    <property type="component" value="Unassembled WGS sequence"/>
</dbReference>
<name>A0AAP3GCA1_BRELA</name>
<organism evidence="1 2">
    <name type="scientific">Brevibacillus laterosporus</name>
    <name type="common">Bacillus laterosporus</name>
    <dbReference type="NCBI Taxonomy" id="1465"/>
    <lineage>
        <taxon>Bacteria</taxon>
        <taxon>Bacillati</taxon>
        <taxon>Bacillota</taxon>
        <taxon>Bacilli</taxon>
        <taxon>Bacillales</taxon>
        <taxon>Paenibacillaceae</taxon>
        <taxon>Brevibacillus</taxon>
    </lineage>
</organism>
<accession>A0AAP3GCA1</accession>
<sequence length="67" mass="7513">MPKTFEVECNGEATEHEVGATECQSCFNKPEPCDCGGLIHCQFQDYIDPYEGEIALFYLCDKCGEIL</sequence>
<reference evidence="1" key="1">
    <citation type="submission" date="2022-09" db="EMBL/GenBank/DDBJ databases">
        <title>Genome analysis and characterization of larvicidal activity of Brevibacillus strains.</title>
        <authorList>
            <person name="Patrusheva E.V."/>
            <person name="Izotova A.O."/>
            <person name="Toshchakov S.V."/>
            <person name="Sineoky S.P."/>
        </authorList>
    </citation>
    <scope>NUCLEOTIDE SEQUENCE</scope>
    <source>
        <strain evidence="1">VKPM_B-13247</strain>
    </source>
</reference>
<evidence type="ECO:0000313" key="2">
    <source>
        <dbReference type="Proteomes" id="UP001077662"/>
    </source>
</evidence>
<dbReference type="AlphaFoldDB" id="A0AAP3GCA1"/>
<dbReference type="EMBL" id="JAPTNE010000003">
    <property type="protein sequence ID" value="MCZ0805859.1"/>
    <property type="molecule type" value="Genomic_DNA"/>
</dbReference>